<feature type="region of interest" description="Disordered" evidence="2">
    <location>
        <begin position="154"/>
        <end position="194"/>
    </location>
</feature>
<evidence type="ECO:0000313" key="3">
    <source>
        <dbReference type="EMBL" id="KAL3823584.1"/>
    </source>
</evidence>
<name>A0ABD3SGB5_9STRA</name>
<accession>A0ABD3SGB5</accession>
<evidence type="ECO:0000256" key="1">
    <source>
        <dbReference type="SAM" id="Coils"/>
    </source>
</evidence>
<dbReference type="CDD" id="cd09212">
    <property type="entry name" value="PUB"/>
    <property type="match status" value="1"/>
</dbReference>
<reference evidence="3 4" key="1">
    <citation type="submission" date="2024-10" db="EMBL/GenBank/DDBJ databases">
        <title>Updated reference genomes for cyclostephanoid diatoms.</title>
        <authorList>
            <person name="Roberts W.R."/>
            <person name="Alverson A.J."/>
        </authorList>
    </citation>
    <scope>NUCLEOTIDE SEQUENCE [LARGE SCALE GENOMIC DNA]</scope>
    <source>
        <strain evidence="3 4">AJA228-03</strain>
    </source>
</reference>
<comment type="caution">
    <text evidence="3">The sequence shown here is derived from an EMBL/GenBank/DDBJ whole genome shotgun (WGS) entry which is preliminary data.</text>
</comment>
<evidence type="ECO:0000256" key="2">
    <source>
        <dbReference type="SAM" id="MobiDB-lite"/>
    </source>
</evidence>
<evidence type="ECO:0008006" key="5">
    <source>
        <dbReference type="Google" id="ProtNLM"/>
    </source>
</evidence>
<organism evidence="3 4">
    <name type="scientific">Cyclostephanos tholiformis</name>
    <dbReference type="NCBI Taxonomy" id="382380"/>
    <lineage>
        <taxon>Eukaryota</taxon>
        <taxon>Sar</taxon>
        <taxon>Stramenopiles</taxon>
        <taxon>Ochrophyta</taxon>
        <taxon>Bacillariophyta</taxon>
        <taxon>Coscinodiscophyceae</taxon>
        <taxon>Thalassiosirophycidae</taxon>
        <taxon>Stephanodiscales</taxon>
        <taxon>Stephanodiscaceae</taxon>
        <taxon>Cyclostephanos</taxon>
    </lineage>
</organism>
<feature type="region of interest" description="Disordered" evidence="2">
    <location>
        <begin position="65"/>
        <end position="101"/>
    </location>
</feature>
<dbReference type="PANTHER" id="PTHR46713">
    <property type="entry name" value="F13M7.16 PROTEIN"/>
    <property type="match status" value="1"/>
</dbReference>
<dbReference type="PANTHER" id="PTHR46713:SF1">
    <property type="entry name" value="F13M7.16 PROTEIN"/>
    <property type="match status" value="1"/>
</dbReference>
<feature type="coiled-coil region" evidence="1">
    <location>
        <begin position="287"/>
        <end position="362"/>
    </location>
</feature>
<proteinExistence type="predicted"/>
<dbReference type="EMBL" id="JALLPB020000033">
    <property type="protein sequence ID" value="KAL3823584.1"/>
    <property type="molecule type" value="Genomic_DNA"/>
</dbReference>
<gene>
    <name evidence="3" type="ORF">ACHAXA_005565</name>
</gene>
<evidence type="ECO:0000313" key="4">
    <source>
        <dbReference type="Proteomes" id="UP001530377"/>
    </source>
</evidence>
<dbReference type="Gene3D" id="1.20.58.2190">
    <property type="match status" value="1"/>
</dbReference>
<keyword evidence="1" id="KW-0175">Coiled coil</keyword>
<sequence>MDLRKVEQELERISSDWNTIRKQRPRFDGGHDVTSDSVILLDLPSRMPSWRELSSGVIRDDVLFPTEEEGDDGGCREDDIDAKPTTVHPADATEDDEPTTNFVDSDFGMCLVVGTGGDEDSVVDDDDAAAAAVNDTRDDANDGGMSIWEKYAAKNARSKDAEPSVAANTAYRRENDDDRSDPSEEEGPMHVEDVPPVTFLAGLESLHERFNALRPRIEKFNAKLRERDPVTKKPRYGERTIPRVKAVIRKYSALEAGVDVLFTDTEAGPSVVSALRFGIQQHTAQSNAAMQARRSQEQLEAERLAKEMILAEERANQERMLVEKRKRDEERELARRAEEARMRRLEEEQAAVDAERREDQELLAMVPTLGADGVREQIDRMRKALKDDRAILEVALGSLYTLFEQIVRRPEEVNFRRVRRNHPKFMEDIGRHVGGREVLIAAGFKLEKLDGVPCFFSAEPNIETDMDGWSEWFNTLKKTLAVIEEEMFK</sequence>
<protein>
    <recommendedName>
        <fullName evidence="5">PUB domain-containing protein</fullName>
    </recommendedName>
</protein>
<keyword evidence="4" id="KW-1185">Reference proteome</keyword>
<feature type="compositionally biased region" description="Basic and acidic residues" evidence="2">
    <location>
        <begin position="171"/>
        <end position="193"/>
    </location>
</feature>
<dbReference type="AlphaFoldDB" id="A0ABD3SGB5"/>
<dbReference type="InterPro" id="IPR036339">
    <property type="entry name" value="PUB-like_dom_sf"/>
</dbReference>
<dbReference type="Proteomes" id="UP001530377">
    <property type="component" value="Unassembled WGS sequence"/>
</dbReference>
<dbReference type="SUPFAM" id="SSF143503">
    <property type="entry name" value="PUG domain-like"/>
    <property type="match status" value="1"/>
</dbReference>